<dbReference type="SUPFAM" id="SSF143011">
    <property type="entry name" value="RelE-like"/>
    <property type="match status" value="1"/>
</dbReference>
<dbReference type="InterPro" id="IPR009241">
    <property type="entry name" value="HigB-like"/>
</dbReference>
<reference evidence="1 2" key="1">
    <citation type="journal article" date="2012" name="Genome Res.">
        <title>Genomic basis of endosymbiont-conferred protection against an insect parasitoid.</title>
        <authorList>
            <person name="Hansen A.K."/>
            <person name="Vorburger C."/>
            <person name="Moran N.A."/>
        </authorList>
    </citation>
    <scope>NUCLEOTIDE SEQUENCE [LARGE SCALE GENOMIC DNA]</scope>
    <source>
        <strain evidence="2">R5.15</strain>
    </source>
</reference>
<gene>
    <name evidence="1" type="ORF">Rin_00007710</name>
</gene>
<organism evidence="1 2">
    <name type="scientific">Candidatus Regiella insecticola 5.15</name>
    <dbReference type="NCBI Taxonomy" id="1005043"/>
    <lineage>
        <taxon>Bacteria</taxon>
        <taxon>Pseudomonadati</taxon>
        <taxon>Pseudomonadota</taxon>
        <taxon>Gammaproteobacteria</taxon>
        <taxon>Enterobacterales</taxon>
        <taxon>Enterobacteriaceae</taxon>
        <taxon>aphid secondary symbionts</taxon>
        <taxon>Candidatus Regiella</taxon>
    </lineage>
</organism>
<evidence type="ECO:0000313" key="2">
    <source>
        <dbReference type="Proteomes" id="UP000004116"/>
    </source>
</evidence>
<dbReference type="Pfam" id="PF05973">
    <property type="entry name" value="Gp49"/>
    <property type="match status" value="1"/>
</dbReference>
<dbReference type="AlphaFoldDB" id="G2GYB5"/>
<dbReference type="InterPro" id="IPR035093">
    <property type="entry name" value="RelE/ParE_toxin_dom_sf"/>
</dbReference>
<comment type="caution">
    <text evidence="1">The sequence shown here is derived from an EMBL/GenBank/DDBJ whole genome shotgun (WGS) entry which is preliminary data.</text>
</comment>
<dbReference type="OrthoDB" id="3233388at2"/>
<name>G2GYB5_9ENTR</name>
<evidence type="ECO:0000313" key="1">
    <source>
        <dbReference type="EMBL" id="EGY29264.1"/>
    </source>
</evidence>
<dbReference type="RefSeq" id="WP_006706457.1">
    <property type="nucleotide sequence ID" value="NZ_AGCA01000176.1"/>
</dbReference>
<accession>G2GYB5</accession>
<proteinExistence type="predicted"/>
<sequence>MFTIDFHKNAVKEIKKLPYSLQVETMSLISLLRTEGHQLGLPHSRAMKDGLFELRASAKDGIARSLYFFQKGKKIYVLHVFQ</sequence>
<feature type="non-terminal residue" evidence="1">
    <location>
        <position position="82"/>
    </location>
</feature>
<dbReference type="EMBL" id="AGCA01000176">
    <property type="protein sequence ID" value="EGY29264.1"/>
    <property type="molecule type" value="Genomic_DNA"/>
</dbReference>
<keyword evidence="2" id="KW-1185">Reference proteome</keyword>
<protein>
    <submittedName>
        <fullName evidence="1">Phage derived protein</fullName>
    </submittedName>
</protein>
<dbReference type="Proteomes" id="UP000004116">
    <property type="component" value="Unassembled WGS sequence"/>
</dbReference>